<evidence type="ECO:0000256" key="5">
    <source>
        <dbReference type="ARBA" id="ARBA00022691"/>
    </source>
</evidence>
<evidence type="ECO:0000256" key="3">
    <source>
        <dbReference type="ARBA" id="ARBA00022603"/>
    </source>
</evidence>
<evidence type="ECO:0000256" key="6">
    <source>
        <dbReference type="HAMAP-Rule" id="MF_01877"/>
    </source>
</evidence>
<dbReference type="PANTHER" id="PTHR46111">
    <property type="entry name" value="RIBOSOMAL RNA SMALL SUBUNIT METHYLTRANSFERASE I"/>
    <property type="match status" value="1"/>
</dbReference>
<dbReference type="KEGG" id="ptp:RCA23_c21520"/>
<evidence type="ECO:0000313" key="9">
    <source>
        <dbReference type="EMBL" id="AII87679.1"/>
    </source>
</evidence>
<dbReference type="InterPro" id="IPR014777">
    <property type="entry name" value="4pyrrole_Mease_sub1"/>
</dbReference>
<dbReference type="InterPro" id="IPR008189">
    <property type="entry name" value="rRNA_ssu_MeTfrase_I"/>
</dbReference>
<dbReference type="CDD" id="cd11648">
    <property type="entry name" value="RsmI"/>
    <property type="match status" value="1"/>
</dbReference>
<dbReference type="EC" id="2.1.1.198" evidence="6"/>
<dbReference type="Pfam" id="PF00590">
    <property type="entry name" value="TP_methylase"/>
    <property type="match status" value="1"/>
</dbReference>
<comment type="similarity">
    <text evidence="6">Belongs to the methyltransferase superfamily. RsmI family.</text>
</comment>
<dbReference type="FunFam" id="3.30.950.10:FF:000002">
    <property type="entry name" value="Ribosomal RNA small subunit methyltransferase I"/>
    <property type="match status" value="1"/>
</dbReference>
<dbReference type="Pfam" id="PF23016">
    <property type="entry name" value="RsmI_C"/>
    <property type="match status" value="1"/>
</dbReference>
<dbReference type="HAMAP" id="MF_01877">
    <property type="entry name" value="16SrRNA_methyltr_I"/>
    <property type="match status" value="1"/>
</dbReference>
<sequence>MLSAVYCNPQRGPEVNHNLIKLEPGLYLVATPLGSARDITLRALDILASADVLAAEDTRTARKLLDIHGVPLAGRRIIAYHDHSQAKDRQKLLQHVVEGKSVAYVSEAGTPLIADPGYQLVADARREGLTILSAPGPAACIAALTVAGLPTDQFHFAGFLAPQQVARQKQLAELMALRATVVLYESPKRLAALLADIETTGGTARPVAVCRELTKKFEDVQSGPVESLRAFYAETPARGEIVVLIGAGQEAKVDKSDLEAALVHAMLNLRVKDAADAVAGAYGLPRRDIYQLALKLQAVQTEE</sequence>
<dbReference type="EMBL" id="CP003984">
    <property type="protein sequence ID" value="AII87679.1"/>
    <property type="molecule type" value="Genomic_DNA"/>
</dbReference>
<evidence type="ECO:0000256" key="2">
    <source>
        <dbReference type="ARBA" id="ARBA00022552"/>
    </source>
</evidence>
<comment type="function">
    <text evidence="6">Catalyzes the 2'-O-methylation of the ribose of cytidine 1402 (C1402) in 16S rRNA.</text>
</comment>
<keyword evidence="2 6" id="KW-0698">rRNA processing</keyword>
<dbReference type="InterPro" id="IPR035996">
    <property type="entry name" value="4pyrrol_Methylase_sf"/>
</dbReference>
<dbReference type="InterPro" id="IPR000878">
    <property type="entry name" value="4pyrrol_Mease"/>
</dbReference>
<protein>
    <recommendedName>
        <fullName evidence="6">Ribosomal RNA small subunit methyltransferase I</fullName>
        <ecNumber evidence="6">2.1.1.198</ecNumber>
    </recommendedName>
    <alternativeName>
        <fullName evidence="6">16S rRNA 2'-O-ribose C1402 methyltransferase</fullName>
    </alternativeName>
    <alternativeName>
        <fullName evidence="6">rRNA (cytidine-2'-O-)-methyltransferase RsmI</fullName>
    </alternativeName>
</protein>
<accession>A0AAN0RKI0</accession>
<keyword evidence="1 6" id="KW-0963">Cytoplasm</keyword>
<reference evidence="9 10" key="1">
    <citation type="journal article" date="2014" name="ISME J.">
        <title>Adaptation of an abundant Roseobacter RCA organism to pelagic systems revealed by genomic and transcriptomic analyses.</title>
        <authorList>
            <person name="Voget S."/>
            <person name="Wemheuer B."/>
            <person name="Brinkhoff T."/>
            <person name="Vollmers J."/>
            <person name="Dietrich S."/>
            <person name="Giebel H.A."/>
            <person name="Beardsley C."/>
            <person name="Sardemann C."/>
            <person name="Bakenhus I."/>
            <person name="Billerbeck S."/>
            <person name="Daniel R."/>
            <person name="Simon M."/>
        </authorList>
    </citation>
    <scope>NUCLEOTIDE SEQUENCE [LARGE SCALE GENOMIC DNA]</scope>
    <source>
        <strain evidence="9 10">RCA23</strain>
    </source>
</reference>
<keyword evidence="5 6" id="KW-0949">S-adenosyl-L-methionine</keyword>
<organism evidence="9 10">
    <name type="scientific">Planktomarina temperata RCA23</name>
    <dbReference type="NCBI Taxonomy" id="666509"/>
    <lineage>
        <taxon>Bacteria</taxon>
        <taxon>Pseudomonadati</taxon>
        <taxon>Pseudomonadota</taxon>
        <taxon>Alphaproteobacteria</taxon>
        <taxon>Rhodobacterales</taxon>
        <taxon>Paracoccaceae</taxon>
        <taxon>Planktomarina</taxon>
    </lineage>
</organism>
<dbReference type="Proteomes" id="UP000028680">
    <property type="component" value="Chromosome"/>
</dbReference>
<evidence type="ECO:0000256" key="4">
    <source>
        <dbReference type="ARBA" id="ARBA00022679"/>
    </source>
</evidence>
<gene>
    <name evidence="6" type="primary">rsmI</name>
    <name evidence="9" type="ORF">RCA23_c21520</name>
</gene>
<keyword evidence="3 6" id="KW-0489">Methyltransferase</keyword>
<dbReference type="PANTHER" id="PTHR46111:SF1">
    <property type="entry name" value="RIBOSOMAL RNA SMALL SUBUNIT METHYLTRANSFERASE I"/>
    <property type="match status" value="1"/>
</dbReference>
<evidence type="ECO:0000259" key="7">
    <source>
        <dbReference type="Pfam" id="PF00590"/>
    </source>
</evidence>
<dbReference type="Gene3D" id="3.30.950.10">
    <property type="entry name" value="Methyltransferase, Cobalt-precorrin-4 Transmethylase, Domain 2"/>
    <property type="match status" value="1"/>
</dbReference>
<dbReference type="GO" id="GO:0005737">
    <property type="term" value="C:cytoplasm"/>
    <property type="evidence" value="ECO:0007669"/>
    <property type="project" value="UniProtKB-SubCell"/>
</dbReference>
<comment type="catalytic activity">
    <reaction evidence="6">
        <text>cytidine(1402) in 16S rRNA + S-adenosyl-L-methionine = 2'-O-methylcytidine(1402) in 16S rRNA + S-adenosyl-L-homocysteine + H(+)</text>
        <dbReference type="Rhea" id="RHEA:42924"/>
        <dbReference type="Rhea" id="RHEA-COMP:10285"/>
        <dbReference type="Rhea" id="RHEA-COMP:10286"/>
        <dbReference type="ChEBI" id="CHEBI:15378"/>
        <dbReference type="ChEBI" id="CHEBI:57856"/>
        <dbReference type="ChEBI" id="CHEBI:59789"/>
        <dbReference type="ChEBI" id="CHEBI:74495"/>
        <dbReference type="ChEBI" id="CHEBI:82748"/>
        <dbReference type="EC" id="2.1.1.198"/>
    </reaction>
</comment>
<dbReference type="SUPFAM" id="SSF53790">
    <property type="entry name" value="Tetrapyrrole methylase"/>
    <property type="match status" value="1"/>
</dbReference>
<dbReference type="Gene3D" id="3.40.1010.10">
    <property type="entry name" value="Cobalt-precorrin-4 Transmethylase, Domain 1"/>
    <property type="match status" value="1"/>
</dbReference>
<dbReference type="InterPro" id="IPR053910">
    <property type="entry name" value="RsmI_HTH"/>
</dbReference>
<evidence type="ECO:0000313" key="10">
    <source>
        <dbReference type="Proteomes" id="UP000028680"/>
    </source>
</evidence>
<dbReference type="InterPro" id="IPR014776">
    <property type="entry name" value="4pyrrole_Mease_sub2"/>
</dbReference>
<feature type="domain" description="Tetrapyrrole methylase" evidence="7">
    <location>
        <begin position="26"/>
        <end position="228"/>
    </location>
</feature>
<keyword evidence="10" id="KW-1185">Reference proteome</keyword>
<evidence type="ECO:0000259" key="8">
    <source>
        <dbReference type="Pfam" id="PF23016"/>
    </source>
</evidence>
<feature type="domain" description="RsmI HTH" evidence="8">
    <location>
        <begin position="255"/>
        <end position="297"/>
    </location>
</feature>
<name>A0AAN0RKI0_9RHOB</name>
<dbReference type="NCBIfam" id="TIGR00096">
    <property type="entry name" value="16S rRNA (cytidine(1402)-2'-O)-methyltransferase"/>
    <property type="match status" value="1"/>
</dbReference>
<comment type="subcellular location">
    <subcellularLocation>
        <location evidence="6">Cytoplasm</location>
    </subcellularLocation>
</comment>
<keyword evidence="4 6" id="KW-0808">Transferase</keyword>
<dbReference type="GO" id="GO:0070677">
    <property type="term" value="F:rRNA (cytosine-2'-O-)-methyltransferase activity"/>
    <property type="evidence" value="ECO:0007669"/>
    <property type="project" value="UniProtKB-UniRule"/>
</dbReference>
<dbReference type="PIRSF" id="PIRSF005917">
    <property type="entry name" value="MTase_YraL"/>
    <property type="match status" value="1"/>
</dbReference>
<evidence type="ECO:0000256" key="1">
    <source>
        <dbReference type="ARBA" id="ARBA00022490"/>
    </source>
</evidence>
<dbReference type="AlphaFoldDB" id="A0AAN0RKI0"/>
<proteinExistence type="inferred from homology"/>